<dbReference type="Gene3D" id="3.90.79.40">
    <property type="entry name" value="EvaA sugar 2,3-dehydratase subunit"/>
    <property type="match status" value="2"/>
</dbReference>
<evidence type="ECO:0000313" key="2">
    <source>
        <dbReference type="EMBL" id="TCU59022.1"/>
    </source>
</evidence>
<dbReference type="Pfam" id="PF03559">
    <property type="entry name" value="Hexose_dehydrat"/>
    <property type="match status" value="2"/>
</dbReference>
<organism evidence="2 3">
    <name type="scientific">Longicatena caecimuris</name>
    <dbReference type="NCBI Taxonomy" id="1796635"/>
    <lineage>
        <taxon>Bacteria</taxon>
        <taxon>Bacillati</taxon>
        <taxon>Bacillota</taxon>
        <taxon>Erysipelotrichia</taxon>
        <taxon>Erysipelotrichales</taxon>
        <taxon>Erysipelotrichaceae</taxon>
        <taxon>Longicatena</taxon>
    </lineage>
</organism>
<dbReference type="GO" id="GO:0016829">
    <property type="term" value="F:lyase activity"/>
    <property type="evidence" value="ECO:0007669"/>
    <property type="project" value="InterPro"/>
</dbReference>
<reference evidence="2 3" key="1">
    <citation type="submission" date="2019-03" db="EMBL/GenBank/DDBJ databases">
        <title>Genomic Encyclopedia of Type Strains, Phase IV (KMG-IV): sequencing the most valuable type-strain genomes for metagenomic binning, comparative biology and taxonomic classification.</title>
        <authorList>
            <person name="Goeker M."/>
        </authorList>
    </citation>
    <scope>NUCLEOTIDE SEQUENCE [LARGE SCALE GENOMIC DNA]</scope>
    <source>
        <strain evidence="2 3">DSM 29481</strain>
    </source>
</reference>
<comment type="caution">
    <text evidence="2">The sequence shown here is derived from an EMBL/GenBank/DDBJ whole genome shotgun (WGS) entry which is preliminary data.</text>
</comment>
<evidence type="ECO:0000313" key="3">
    <source>
        <dbReference type="Proteomes" id="UP000295773"/>
    </source>
</evidence>
<keyword evidence="3" id="KW-1185">Reference proteome</keyword>
<dbReference type="RefSeq" id="WP_132224955.1">
    <property type="nucleotide sequence ID" value="NZ_JANKBG010000012.1"/>
</dbReference>
<feature type="domain" description="dTDP-4-dehydro-6-deoxy-alpha-D-glucopyranose 2,3-dehydratase" evidence="1">
    <location>
        <begin position="23"/>
        <end position="223"/>
    </location>
</feature>
<sequence length="464" mass="53673">MSNLFYALFHSWLQVEGNVSDNNEIDAWIAELNNNTKVDIHKIALKQSDFWFYDEDAGEIRNKNRSFFAIKGFQRKSGNTVVLEQPVILQNEIGYLGIICKEIDGVLHFLMQAKIEPGNLNKIQLSPTIQATKSNFTQKHGGKKPKYLDYFINAADYEIIVDQIQSEQSSRFYKKRNRNIIIKVDEDIPLEKNFKWMTLGQIKRLMRRDNIVNMDTRTVLSCIPYYAHTLDRETLSKMKHAANDAALVASVFDTHGEAMIPRIYQYINNVKMFEETTDALVPLSALSSWEEKNNEIVCKKAHDFKVVFCDIMIEGREVTRWTQPLFEATGIALFGMFTCIENGVRKFLIKAKKEIGCFDLIELGPTLQLEPSHLHGPYDQVGTVFMQKMKEQKHVLHDVLLSEEGGRFYHEQNRNVIIEINKEDVIANEQDGYFWVDYKTLNTLVQVNNCLNIQLRNLLSLLEV</sequence>
<dbReference type="InterPro" id="IPR005212">
    <property type="entry name" value="EvaA-like"/>
</dbReference>
<gene>
    <name evidence="2" type="ORF">EDD61_11250</name>
</gene>
<accession>A0A4R3TBC5</accession>
<protein>
    <submittedName>
        <fullName evidence="2">Oxidase EvaA</fullName>
    </submittedName>
</protein>
<dbReference type="Proteomes" id="UP000295773">
    <property type="component" value="Unassembled WGS sequence"/>
</dbReference>
<evidence type="ECO:0000259" key="1">
    <source>
        <dbReference type="Pfam" id="PF03559"/>
    </source>
</evidence>
<dbReference type="InterPro" id="IPR038153">
    <property type="entry name" value="EvaA-like_sf"/>
</dbReference>
<name>A0A4R3TBC5_9FIRM</name>
<proteinExistence type="predicted"/>
<feature type="domain" description="dTDP-4-dehydro-6-deoxy-alpha-D-glucopyranose 2,3-dehydratase" evidence="1">
    <location>
        <begin position="263"/>
        <end position="462"/>
    </location>
</feature>
<dbReference type="EMBL" id="SMBP01000012">
    <property type="protein sequence ID" value="TCU59022.1"/>
    <property type="molecule type" value="Genomic_DNA"/>
</dbReference>
<dbReference type="AlphaFoldDB" id="A0A4R3TBC5"/>